<feature type="transmembrane region" description="Helical" evidence="11">
    <location>
        <begin position="107"/>
        <end position="130"/>
    </location>
</feature>
<feature type="transmembrane region" description="Helical" evidence="11">
    <location>
        <begin position="24"/>
        <end position="48"/>
    </location>
</feature>
<comment type="function">
    <text evidence="8">Required for corrinoid utilization. Probably part of the ABC transporter complex BtuCDF involved in cobalamin (vitamin B12) import. Probably involved in the translocation of the substrate across the membrane.</text>
</comment>
<dbReference type="Pfam" id="PF01032">
    <property type="entry name" value="FecCD"/>
    <property type="match status" value="1"/>
</dbReference>
<dbReference type="AlphaFoldDB" id="A0A8F5ZHB7"/>
<dbReference type="CDD" id="cd06550">
    <property type="entry name" value="TM_ABC_iron-siderophores_like"/>
    <property type="match status" value="1"/>
</dbReference>
<evidence type="ECO:0000256" key="4">
    <source>
        <dbReference type="ARBA" id="ARBA00022475"/>
    </source>
</evidence>
<feature type="transmembrane region" description="Helical" evidence="11">
    <location>
        <begin position="167"/>
        <end position="188"/>
    </location>
</feature>
<feature type="transmembrane region" description="Helical" evidence="11">
    <location>
        <begin position="208"/>
        <end position="228"/>
    </location>
</feature>
<keyword evidence="3" id="KW-0813">Transport</keyword>
<dbReference type="PANTHER" id="PTHR30472:SF25">
    <property type="entry name" value="ABC TRANSPORTER PERMEASE PROTEIN MJ0876-RELATED"/>
    <property type="match status" value="1"/>
</dbReference>
<dbReference type="GO" id="GO:0022857">
    <property type="term" value="F:transmembrane transporter activity"/>
    <property type="evidence" value="ECO:0007669"/>
    <property type="project" value="InterPro"/>
</dbReference>
<proteinExistence type="inferred from homology"/>
<keyword evidence="5 11" id="KW-0812">Transmembrane</keyword>
<evidence type="ECO:0000256" key="10">
    <source>
        <dbReference type="ARBA" id="ARBA00071366"/>
    </source>
</evidence>
<evidence type="ECO:0000256" key="9">
    <source>
        <dbReference type="ARBA" id="ARBA00064420"/>
    </source>
</evidence>
<dbReference type="PANTHER" id="PTHR30472">
    <property type="entry name" value="FERRIC ENTEROBACTIN TRANSPORT SYSTEM PERMEASE PROTEIN"/>
    <property type="match status" value="1"/>
</dbReference>
<evidence type="ECO:0000256" key="3">
    <source>
        <dbReference type="ARBA" id="ARBA00022448"/>
    </source>
</evidence>
<evidence type="ECO:0000256" key="11">
    <source>
        <dbReference type="SAM" id="Phobius"/>
    </source>
</evidence>
<evidence type="ECO:0000256" key="5">
    <source>
        <dbReference type="ARBA" id="ARBA00022692"/>
    </source>
</evidence>
<comment type="subunit">
    <text evidence="9">The complex is composed of two ATP-binding proteins (BtuD), two transmembrane proteins (BtuC) and a solute-binding protein (BtuF).</text>
</comment>
<organism evidence="12 13">
    <name type="scientific">Methanospirillum hungatei</name>
    <dbReference type="NCBI Taxonomy" id="2203"/>
    <lineage>
        <taxon>Archaea</taxon>
        <taxon>Methanobacteriati</taxon>
        <taxon>Methanobacteriota</taxon>
        <taxon>Stenosarchaea group</taxon>
        <taxon>Methanomicrobia</taxon>
        <taxon>Methanomicrobiales</taxon>
        <taxon>Methanospirillaceae</taxon>
        <taxon>Methanospirillum</taxon>
    </lineage>
</organism>
<evidence type="ECO:0000313" key="12">
    <source>
        <dbReference type="EMBL" id="QXO95699.1"/>
    </source>
</evidence>
<keyword evidence="7 11" id="KW-0472">Membrane</keyword>
<dbReference type="GO" id="GO:0005886">
    <property type="term" value="C:plasma membrane"/>
    <property type="evidence" value="ECO:0007669"/>
    <property type="project" value="UniProtKB-SubCell"/>
</dbReference>
<dbReference type="OrthoDB" id="27848at2157"/>
<protein>
    <recommendedName>
        <fullName evidence="10">Cobalamin import system permease protein BtuC</fullName>
    </recommendedName>
</protein>
<dbReference type="Proteomes" id="UP000694228">
    <property type="component" value="Chromosome"/>
</dbReference>
<feature type="transmembrane region" description="Helical" evidence="11">
    <location>
        <begin position="68"/>
        <end position="95"/>
    </location>
</feature>
<name>A0A8F5ZHB7_METHU</name>
<feature type="transmembrane region" description="Helical" evidence="11">
    <location>
        <begin position="259"/>
        <end position="286"/>
    </location>
</feature>
<keyword evidence="4" id="KW-1003">Cell membrane</keyword>
<dbReference type="InterPro" id="IPR000522">
    <property type="entry name" value="ABC_transptr_permease_BtuC"/>
</dbReference>
<evidence type="ECO:0000256" key="2">
    <source>
        <dbReference type="ARBA" id="ARBA00007935"/>
    </source>
</evidence>
<comment type="similarity">
    <text evidence="2">Belongs to the binding-protein-dependent transport system permease family. FecCD subfamily.</text>
</comment>
<feature type="transmembrane region" description="Helical" evidence="11">
    <location>
        <begin position="298"/>
        <end position="317"/>
    </location>
</feature>
<comment type="subcellular location">
    <subcellularLocation>
        <location evidence="1">Cell membrane</location>
        <topology evidence="1">Multi-pass membrane protein</topology>
    </subcellularLocation>
</comment>
<dbReference type="GO" id="GO:0033214">
    <property type="term" value="P:siderophore-iron import into cell"/>
    <property type="evidence" value="ECO:0007669"/>
    <property type="project" value="TreeGrafter"/>
</dbReference>
<dbReference type="EMBL" id="CP077107">
    <property type="protein sequence ID" value="QXO95699.1"/>
    <property type="molecule type" value="Genomic_DNA"/>
</dbReference>
<evidence type="ECO:0000256" key="1">
    <source>
        <dbReference type="ARBA" id="ARBA00004651"/>
    </source>
</evidence>
<sequence>MNEIKKPVSSEAVWLYNEITAHKFLIILALIFAVIISFLIDVLSGPAWLTVPEIITALISPEKDTNYFIVWVIRLPMAIMAVFVGAALGVAGAQMQTILDNPLASPYTLGVSAAAGFGAALAIVLGVGVLPLGIEFLVPINAFFFSMVCCVSIYLIAWRKKGTTETLVLAGIALLFLFNALTTMLEYVSSQEDLQAVVFWLFGSMAKATWSKAAIVGIVILIVLPFFLKDAWKLTAIRLGDTKAKSLGIHVEKLRIKTLILVSFLTSIAVCFVGIIGFIGLVAPHISRMLVGEDQRYYLPASLLSGALLLSASSIVSKLVIPGAIFPIGIATSCIGVPFFLYLILRRRSEFW</sequence>
<evidence type="ECO:0000256" key="6">
    <source>
        <dbReference type="ARBA" id="ARBA00022989"/>
    </source>
</evidence>
<gene>
    <name evidence="12" type="ORF">KSK55_04700</name>
</gene>
<reference evidence="12 13" key="1">
    <citation type="submission" date="2021-06" db="EMBL/GenBank/DDBJ databases">
        <title>Complete genome sequence of the secondary alcohol utilizing methanogen Methanospirillum hungatei strain GP1.</title>
        <authorList>
            <person name="Day L.A."/>
            <person name="Costa K.C."/>
        </authorList>
    </citation>
    <scope>NUCLEOTIDE SEQUENCE [LARGE SCALE GENOMIC DNA]</scope>
    <source>
        <strain evidence="12 13">GP1</strain>
    </source>
</reference>
<feature type="transmembrane region" description="Helical" evidence="11">
    <location>
        <begin position="324"/>
        <end position="345"/>
    </location>
</feature>
<evidence type="ECO:0000256" key="8">
    <source>
        <dbReference type="ARBA" id="ARBA00053891"/>
    </source>
</evidence>
<keyword evidence="6 11" id="KW-1133">Transmembrane helix</keyword>
<accession>A0A8F5ZHB7</accession>
<feature type="transmembrane region" description="Helical" evidence="11">
    <location>
        <begin position="136"/>
        <end position="155"/>
    </location>
</feature>
<evidence type="ECO:0000313" key="13">
    <source>
        <dbReference type="Proteomes" id="UP000694228"/>
    </source>
</evidence>
<dbReference type="FunFam" id="1.10.3470.10:FF:000001">
    <property type="entry name" value="Vitamin B12 ABC transporter permease BtuC"/>
    <property type="match status" value="1"/>
</dbReference>
<evidence type="ECO:0000256" key="7">
    <source>
        <dbReference type="ARBA" id="ARBA00023136"/>
    </source>
</evidence>